<proteinExistence type="predicted"/>
<gene>
    <name evidence="3" type="primary">eis1</name>
    <name evidence="2" type="ORF">SJAG_04227</name>
</gene>
<dbReference type="STRING" id="402676.B6K699"/>
<dbReference type="VEuPathDB" id="FungiDB:SJAG_04227"/>
<organism evidence="2 4">
    <name type="scientific">Schizosaccharomyces japonicus (strain yFS275 / FY16936)</name>
    <name type="common">Fission yeast</name>
    <dbReference type="NCBI Taxonomy" id="402676"/>
    <lineage>
        <taxon>Eukaryota</taxon>
        <taxon>Fungi</taxon>
        <taxon>Dikarya</taxon>
        <taxon>Ascomycota</taxon>
        <taxon>Taphrinomycotina</taxon>
        <taxon>Schizosaccharomycetes</taxon>
        <taxon>Schizosaccharomycetales</taxon>
        <taxon>Schizosaccharomycetaceae</taxon>
        <taxon>Schizosaccharomyces</taxon>
    </lineage>
</organism>
<dbReference type="JaponicusDB" id="SJAG_04227">
    <property type="gene designation" value="eis1"/>
</dbReference>
<feature type="compositionally biased region" description="Low complexity" evidence="1">
    <location>
        <begin position="1158"/>
        <end position="1172"/>
    </location>
</feature>
<dbReference type="GeneID" id="7050622"/>
<protein>
    <submittedName>
        <fullName evidence="2">Fungal protein</fullName>
    </submittedName>
</protein>
<dbReference type="Pfam" id="PF12757">
    <property type="entry name" value="Eisosome1"/>
    <property type="match status" value="1"/>
</dbReference>
<feature type="region of interest" description="Disordered" evidence="1">
    <location>
        <begin position="132"/>
        <end position="157"/>
    </location>
</feature>
<dbReference type="EMBL" id="KE651167">
    <property type="protein sequence ID" value="EEB09053.2"/>
    <property type="molecule type" value="Genomic_DNA"/>
</dbReference>
<evidence type="ECO:0000313" key="2">
    <source>
        <dbReference type="EMBL" id="EEB09053.2"/>
    </source>
</evidence>
<feature type="compositionally biased region" description="Low complexity" evidence="1">
    <location>
        <begin position="876"/>
        <end position="885"/>
    </location>
</feature>
<feature type="compositionally biased region" description="Basic and acidic residues" evidence="1">
    <location>
        <begin position="653"/>
        <end position="662"/>
    </location>
</feature>
<feature type="region of interest" description="Disordered" evidence="1">
    <location>
        <begin position="1053"/>
        <end position="1096"/>
    </location>
</feature>
<sequence>MGTVEKRTVETCAGLPGAHPMHTHNQPSVGRSASMRAYYGGRVHEDHPAAHSAAKSSAKAPVSMTTNTAVIESPTDPAVKSGALNVNGLDGPQRTSAASRVAYTANSRAPMPTGRKEIPTYNFNANHAAMNAQARARTSHNDYQSQRPPSDSMPLHPECASAAARSIAIHHQIATAPAPSHRVETHKYPVHSAAMAAKSVTRNDELDSGKQRVHKKATVAQDMHAQNAAQMAKNTSKTRAEVQQSGDGDTYMGTEVSKPISSIAAASYAAAKKRTNQEISTGQDLERQEIDEKARYQLRNLGMPDTITHYRQLHDGAQESFDSVPEREGGYDGRTQMNVTAAAAAVKGRKPGSYVPMTNVGQEQDVYAAERVANSYNLPAASKALKEYELSPESFARPPEGFDTQDPEQSAIARVRDMKLDVPRIRTRVQSEIGNRDGRSAAAAAHAGQYEASTQRAAAYVPPVSTLRRNRSTYGNAAAANAYAYSGVPAVVEPSAMAGQGANAALSHPRRTVTFIGDEGEVARRVQRDMSTFSSNMRTLPQRSSMDATQVAVAANRNHRASMANIDARIVADSGPLAMQTDPEELRRLEERLAAARVDDNEMLINIGGGSTISPEELEIIARRHVDPMVDELSERAAADRLAKEQQIEAKRAKKEAKEIEKARKKGGKANLLPKAHARDKEDLAEQPAALPLSVPAIAEHVQPQSQESRSISSFGNAPVGVGGVPHEPYNMPATDQDTMNHERFVDQNVAHTVELQAPTHPHPEPLRAHASGINLDVLQRVEEGDTGHVQTTEITADGGVSARPVDDDYGRTNDEQTDVAGAASFSPNNEPPAIIQESKPRVQVDDIVDEGFSTGAAAAHNHDDALGASREPAHTDATATTADGDNLDYHVSQSTHIDDGYGTASTTESNTYDGVQRPAPVEASKAANAAQNPANVGTTAAAAANTAAAEAPVSANADEFTNPQPAGMNVGGSSVGLAGAAVPMQHANPEDVLGKEKTKSPIQWIKTKLRTRRNKKASKRALEGGVAHDDLNAPGNVAMESDASALPLHPAIAPTTTSPERAIERESSEHVAPDVAVKEETRSPPPVFDETTTATKPAAAAAVSESTGLDEGAPSHATLTQTATITSDTDGVEQVVDRGTHDVDALVIGRSGTQLQGKSTATAATSGAVTKQGRSQVDEPQPSVIDHFPRATSSMTNKGAFQEDL</sequence>
<feature type="region of interest" description="Disordered" evidence="1">
    <location>
        <begin position="653"/>
        <end position="684"/>
    </location>
</feature>
<dbReference type="HOGENOM" id="CLU_270232_0_0_1"/>
<evidence type="ECO:0000313" key="4">
    <source>
        <dbReference type="Proteomes" id="UP000001744"/>
    </source>
</evidence>
<feature type="compositionally biased region" description="Basic and acidic residues" evidence="1">
    <location>
        <begin position="1062"/>
        <end position="1083"/>
    </location>
</feature>
<dbReference type="OMA" id="DTITHYR"/>
<keyword evidence="4" id="KW-1185">Reference proteome</keyword>
<feature type="region of interest" description="Disordered" evidence="1">
    <location>
        <begin position="1156"/>
        <end position="1206"/>
    </location>
</feature>
<accession>B6K699</accession>
<dbReference type="InterPro" id="IPR024527">
    <property type="entry name" value="Eisosome1"/>
</dbReference>
<dbReference type="RefSeq" id="XP_002175346.2">
    <property type="nucleotide sequence ID" value="XM_002175310.2"/>
</dbReference>
<dbReference type="AlphaFoldDB" id="B6K699"/>
<reference evidence="2 4" key="1">
    <citation type="journal article" date="2011" name="Science">
        <title>Comparative functional genomics of the fission yeasts.</title>
        <authorList>
            <person name="Rhind N."/>
            <person name="Chen Z."/>
            <person name="Yassour M."/>
            <person name="Thompson D.A."/>
            <person name="Haas B.J."/>
            <person name="Habib N."/>
            <person name="Wapinski I."/>
            <person name="Roy S."/>
            <person name="Lin M.F."/>
            <person name="Heiman D.I."/>
            <person name="Young S.K."/>
            <person name="Furuya K."/>
            <person name="Guo Y."/>
            <person name="Pidoux A."/>
            <person name="Chen H.M."/>
            <person name="Robbertse B."/>
            <person name="Goldberg J.M."/>
            <person name="Aoki K."/>
            <person name="Bayne E.H."/>
            <person name="Berlin A.M."/>
            <person name="Desjardins C.A."/>
            <person name="Dobbs E."/>
            <person name="Dukaj L."/>
            <person name="Fan L."/>
            <person name="FitzGerald M.G."/>
            <person name="French C."/>
            <person name="Gujja S."/>
            <person name="Hansen K."/>
            <person name="Keifenheim D."/>
            <person name="Levin J.Z."/>
            <person name="Mosher R.A."/>
            <person name="Mueller C.A."/>
            <person name="Pfiffner J."/>
            <person name="Priest M."/>
            <person name="Russ C."/>
            <person name="Smialowska A."/>
            <person name="Swoboda P."/>
            <person name="Sykes S.M."/>
            <person name="Vaughn M."/>
            <person name="Vengrova S."/>
            <person name="Yoder R."/>
            <person name="Zeng Q."/>
            <person name="Allshire R."/>
            <person name="Baulcombe D."/>
            <person name="Birren B.W."/>
            <person name="Brown W."/>
            <person name="Ekwall K."/>
            <person name="Kellis M."/>
            <person name="Leatherwood J."/>
            <person name="Levin H."/>
            <person name="Margalit H."/>
            <person name="Martienssen R."/>
            <person name="Nieduszynski C.A."/>
            <person name="Spatafora J.W."/>
            <person name="Friedman N."/>
            <person name="Dalgaard J.Z."/>
            <person name="Baumann P."/>
            <person name="Niki H."/>
            <person name="Regev A."/>
            <person name="Nusbaum C."/>
        </authorList>
    </citation>
    <scope>NUCLEOTIDE SEQUENCE [LARGE SCALE GENOMIC DNA]</scope>
    <source>
        <strain evidence="4">yFS275 / FY16936</strain>
    </source>
</reference>
<feature type="region of interest" description="Disordered" evidence="1">
    <location>
        <begin position="868"/>
        <end position="888"/>
    </location>
</feature>
<dbReference type="Proteomes" id="UP000001744">
    <property type="component" value="Unassembled WGS sequence"/>
</dbReference>
<dbReference type="OrthoDB" id="4070583at2759"/>
<evidence type="ECO:0000313" key="3">
    <source>
        <dbReference type="JaponicusDB" id="SJAG_04227"/>
    </source>
</evidence>
<name>B6K699_SCHJY</name>
<evidence type="ECO:0000256" key="1">
    <source>
        <dbReference type="SAM" id="MobiDB-lite"/>
    </source>
</evidence>